<protein>
    <submittedName>
        <fullName evidence="1">Uncharacterized protein</fullName>
    </submittedName>
</protein>
<accession>A0A2A3MMA4</accession>
<keyword evidence="2" id="KW-1185">Reference proteome</keyword>
<dbReference type="Proteomes" id="UP000242313">
    <property type="component" value="Unassembled WGS sequence"/>
</dbReference>
<dbReference type="AlphaFoldDB" id="A0A2A3MMA4"/>
<reference evidence="1 2" key="1">
    <citation type="submission" date="2017-09" db="EMBL/GenBank/DDBJ databases">
        <title>Pseudomonas abyssi sp. nov. isolated from Abyssopelagic Water.</title>
        <authorList>
            <person name="Wei Y."/>
        </authorList>
    </citation>
    <scope>NUCLEOTIDE SEQUENCE [LARGE SCALE GENOMIC DNA]</scope>
    <source>
        <strain evidence="1 2">MT5</strain>
    </source>
</reference>
<gene>
    <name evidence="1" type="ORF">CNQ84_00645</name>
</gene>
<proteinExistence type="predicted"/>
<evidence type="ECO:0000313" key="2">
    <source>
        <dbReference type="Proteomes" id="UP000242313"/>
    </source>
</evidence>
<dbReference type="EMBL" id="NTMR01000002">
    <property type="protein sequence ID" value="PBK05922.1"/>
    <property type="molecule type" value="Genomic_DNA"/>
</dbReference>
<comment type="caution">
    <text evidence="1">The sequence shown here is derived from an EMBL/GenBank/DDBJ whole genome shotgun (WGS) entry which is preliminary data.</text>
</comment>
<sequence>MSDRVEWERVEPGLDLWETCDGYRRTVEVMRGERVFVVSGPGGALLFTSPDPDQLDRCVEIHRKEQA</sequence>
<dbReference type="RefSeq" id="WP_133065855.1">
    <property type="nucleotide sequence ID" value="NZ_NTMR01000002.1"/>
</dbReference>
<evidence type="ECO:0000313" key="1">
    <source>
        <dbReference type="EMBL" id="PBK05922.1"/>
    </source>
</evidence>
<organism evidence="1 2">
    <name type="scientific">Pseudomonas abyssi</name>
    <dbReference type="NCBI Taxonomy" id="170540"/>
    <lineage>
        <taxon>Bacteria</taxon>
        <taxon>Pseudomonadati</taxon>
        <taxon>Pseudomonadota</taxon>
        <taxon>Gammaproteobacteria</taxon>
        <taxon>Pseudomonadales</taxon>
        <taxon>Pseudomonadaceae</taxon>
        <taxon>Pseudomonas</taxon>
    </lineage>
</organism>
<name>A0A2A3MMA4_9PSED</name>